<evidence type="ECO:0000256" key="8">
    <source>
        <dbReference type="ARBA" id="ARBA00022881"/>
    </source>
</evidence>
<keyword evidence="6 12" id="KW-0228">DNA excision</keyword>
<dbReference type="NCBIfam" id="TIGR00631">
    <property type="entry name" value="uvrb"/>
    <property type="match status" value="1"/>
</dbReference>
<dbReference type="Proteomes" id="UP000580839">
    <property type="component" value="Unassembled WGS sequence"/>
</dbReference>
<dbReference type="Pfam" id="PF00271">
    <property type="entry name" value="Helicase_C"/>
    <property type="match status" value="1"/>
</dbReference>
<dbReference type="CDD" id="cd18790">
    <property type="entry name" value="SF2_C_UvrB"/>
    <property type="match status" value="1"/>
</dbReference>
<feature type="binding site" evidence="12">
    <location>
        <begin position="37"/>
        <end position="44"/>
    </location>
    <ligand>
        <name>ATP</name>
        <dbReference type="ChEBI" id="CHEBI:30616"/>
    </ligand>
</feature>
<evidence type="ECO:0000313" key="19">
    <source>
        <dbReference type="EMBL" id="NOT32648.1"/>
    </source>
</evidence>
<dbReference type="PROSITE" id="PS51192">
    <property type="entry name" value="HELICASE_ATP_BIND_1"/>
    <property type="match status" value="1"/>
</dbReference>
<dbReference type="InterPro" id="IPR006935">
    <property type="entry name" value="Helicase/UvrB_N"/>
</dbReference>
<keyword evidence="3 12" id="KW-0963">Cytoplasm</keyword>
<evidence type="ECO:0000256" key="3">
    <source>
        <dbReference type="ARBA" id="ARBA00022490"/>
    </source>
</evidence>
<dbReference type="AlphaFoldDB" id="A0A849SAF1"/>
<evidence type="ECO:0000256" key="4">
    <source>
        <dbReference type="ARBA" id="ARBA00022741"/>
    </source>
</evidence>
<evidence type="ECO:0000256" key="12">
    <source>
        <dbReference type="HAMAP-Rule" id="MF_00204"/>
    </source>
</evidence>
<dbReference type="EMBL" id="JABFRW010000007">
    <property type="protein sequence ID" value="NOT32648.1"/>
    <property type="molecule type" value="Genomic_DNA"/>
</dbReference>
<feature type="compositionally biased region" description="Polar residues" evidence="15">
    <location>
        <begin position="681"/>
        <end position="694"/>
    </location>
</feature>
<evidence type="ECO:0000256" key="15">
    <source>
        <dbReference type="SAM" id="MobiDB-lite"/>
    </source>
</evidence>
<dbReference type="SUPFAM" id="SSF52540">
    <property type="entry name" value="P-loop containing nucleoside triphosphate hydrolases"/>
    <property type="match status" value="2"/>
</dbReference>
<dbReference type="CDD" id="cd17916">
    <property type="entry name" value="DEXHc_UvrB"/>
    <property type="match status" value="1"/>
</dbReference>
<dbReference type="InterPro" id="IPR027417">
    <property type="entry name" value="P-loop_NTPase"/>
</dbReference>
<dbReference type="SMART" id="SM00490">
    <property type="entry name" value="HELICc"/>
    <property type="match status" value="1"/>
</dbReference>
<dbReference type="InterPro" id="IPR001943">
    <property type="entry name" value="UVR_dom"/>
</dbReference>
<feature type="domain" description="Helicase ATP-binding" evidence="17">
    <location>
        <begin position="24"/>
        <end position="180"/>
    </location>
</feature>
<dbReference type="InterPro" id="IPR036876">
    <property type="entry name" value="UVR_dom_sf"/>
</dbReference>
<keyword evidence="9 12" id="KW-0234">DNA repair</keyword>
<comment type="subcellular location">
    <subcellularLocation>
        <location evidence="1 12 13">Cytoplasm</location>
    </subcellularLocation>
</comment>
<feature type="compositionally biased region" description="Low complexity" evidence="15">
    <location>
        <begin position="671"/>
        <end position="680"/>
    </location>
</feature>
<dbReference type="PANTHER" id="PTHR24029">
    <property type="entry name" value="UVRABC SYSTEM PROTEIN B"/>
    <property type="match status" value="1"/>
</dbReference>
<keyword evidence="5 12" id="KW-0227">DNA damage</keyword>
<comment type="similarity">
    <text evidence="2 12 13">Belongs to the UvrB family.</text>
</comment>
<feature type="region of interest" description="Disordered" evidence="15">
    <location>
        <begin position="667"/>
        <end position="700"/>
    </location>
</feature>
<evidence type="ECO:0000256" key="2">
    <source>
        <dbReference type="ARBA" id="ARBA00008533"/>
    </source>
</evidence>
<dbReference type="GO" id="GO:0009381">
    <property type="term" value="F:excinuclease ABC activity"/>
    <property type="evidence" value="ECO:0007669"/>
    <property type="project" value="UniProtKB-UniRule"/>
</dbReference>
<dbReference type="Pfam" id="PF12344">
    <property type="entry name" value="UvrB"/>
    <property type="match status" value="1"/>
</dbReference>
<keyword evidence="4 12" id="KW-0547">Nucleotide-binding</keyword>
<dbReference type="HAMAP" id="MF_00204">
    <property type="entry name" value="UvrB"/>
    <property type="match status" value="1"/>
</dbReference>
<keyword evidence="12 13" id="KW-0742">SOS response</keyword>
<dbReference type="NCBIfam" id="NF003673">
    <property type="entry name" value="PRK05298.1"/>
    <property type="match status" value="1"/>
</dbReference>
<dbReference type="GO" id="GO:0009380">
    <property type="term" value="C:excinuclease repair complex"/>
    <property type="evidence" value="ECO:0007669"/>
    <property type="project" value="InterPro"/>
</dbReference>
<evidence type="ECO:0000256" key="5">
    <source>
        <dbReference type="ARBA" id="ARBA00022763"/>
    </source>
</evidence>
<comment type="subunit">
    <text evidence="10 12 13">Forms a heterotetramer with UvrA during the search for lesions. Interacts with UvrC in an incision complex.</text>
</comment>
<dbReference type="Pfam" id="PF17757">
    <property type="entry name" value="UvrB_inter"/>
    <property type="match status" value="1"/>
</dbReference>
<protein>
    <recommendedName>
        <fullName evidence="11 12">UvrABC system protein B</fullName>
        <shortName evidence="12">Protein UvrB</shortName>
    </recommendedName>
    <alternativeName>
        <fullName evidence="12">Excinuclease ABC subunit B</fullName>
    </alternativeName>
</protein>
<keyword evidence="7 12" id="KW-0067">ATP-binding</keyword>
<evidence type="ECO:0000259" key="16">
    <source>
        <dbReference type="PROSITE" id="PS50151"/>
    </source>
</evidence>
<feature type="short sequence motif" description="Beta-hairpin" evidence="12">
    <location>
        <begin position="90"/>
        <end position="113"/>
    </location>
</feature>
<evidence type="ECO:0000313" key="20">
    <source>
        <dbReference type="Proteomes" id="UP000580839"/>
    </source>
</evidence>
<dbReference type="SUPFAM" id="SSF46600">
    <property type="entry name" value="C-terminal UvrC-binding domain of UvrB"/>
    <property type="match status" value="1"/>
</dbReference>
<evidence type="ECO:0000256" key="13">
    <source>
        <dbReference type="RuleBase" id="RU003587"/>
    </source>
</evidence>
<keyword evidence="14" id="KW-0175">Coiled coil</keyword>
<dbReference type="Gene3D" id="4.10.860.10">
    <property type="entry name" value="UVR domain"/>
    <property type="match status" value="1"/>
</dbReference>
<gene>
    <name evidence="12 19" type="primary">uvrB</name>
    <name evidence="19" type="ORF">HOP12_00585</name>
</gene>
<comment type="domain">
    <text evidence="12">The beta-hairpin motif is involved in DNA binding.</text>
</comment>
<sequence length="700" mass="77919">MPFSIHRPYEPRGDQPRAIIELLAGLNAGHAHQTLLGVTGSGKTYTIANVINEWKRPTLVISHNKTLAAQLYGEFKQFFPDNAVGYFISYYDYYQPEAYVPSTNTYIAKDASINDDIDRLRLQATSMLLERDDVIIVASVSCIYGLGAPEDWRGMRLDTGTGARITRHELLDKLVGIQYARNDLAPGRGTFRVRGDVVEVHPAYENHLVRIELDDDVVARISAVDPLTGQVQRRMDRLALYPAKHFVTPEPRMQAALHAIRDELRERLEVLRAENKLLEAQRLKQRTEYDLEMLGAIGTCPGVENYSRHLSGRAPGARPGCLIDYFPKEWLLVIDESHVTVPQIGGMYEGDRSRKQVLVDFGFRLPSALDNRPLKFTEFQQLAAPTLYISATPAVFEIEQSKGVVVEQIIRPTGLVDPDIVIKPIAGQVDDLLEEIRQRVAVGERTLVTTLTKRMSEDLTDYLSEAGVKVRYLHSDVDALERVEILRGLRLAEFDVLVGINLLREGLDLPEVSLVAILDADKEGFLRSERSLIQTAGRAARNVNGRVVLYADVMTDSMKRALEETNRRRIRQLEYNAAHDIVPETIRKTLEEIMQSTAVADAIAGGAENEMQSLLAAVEVEGADVLMARLEREMLDAARALDFERAASLRDRLEDVRLTLAAARQRGVGGAEPATAATAGNRVTSSWAQANHTGSPLAMA</sequence>
<evidence type="ECO:0000256" key="6">
    <source>
        <dbReference type="ARBA" id="ARBA00022769"/>
    </source>
</evidence>
<feature type="coiled-coil region" evidence="14">
    <location>
        <begin position="627"/>
        <end position="666"/>
    </location>
</feature>
<dbReference type="InterPro" id="IPR001650">
    <property type="entry name" value="Helicase_C-like"/>
</dbReference>
<evidence type="ECO:0000259" key="18">
    <source>
        <dbReference type="PROSITE" id="PS51194"/>
    </source>
</evidence>
<keyword evidence="8 12" id="KW-0267">Excision nuclease</keyword>
<dbReference type="InterPro" id="IPR014001">
    <property type="entry name" value="Helicase_ATP-bd"/>
</dbReference>
<dbReference type="GO" id="GO:0005737">
    <property type="term" value="C:cytoplasm"/>
    <property type="evidence" value="ECO:0007669"/>
    <property type="project" value="UniProtKB-SubCell"/>
</dbReference>
<accession>A0A849SAF1</accession>
<feature type="coiled-coil region" evidence="14">
    <location>
        <begin position="254"/>
        <end position="288"/>
    </location>
</feature>
<dbReference type="PROSITE" id="PS51194">
    <property type="entry name" value="HELICASE_CTER"/>
    <property type="match status" value="1"/>
</dbReference>
<feature type="domain" description="UVR" evidence="16">
    <location>
        <begin position="624"/>
        <end position="659"/>
    </location>
</feature>
<dbReference type="Gene3D" id="3.40.50.300">
    <property type="entry name" value="P-loop containing nucleotide triphosphate hydrolases"/>
    <property type="match status" value="3"/>
</dbReference>
<organism evidence="19 20">
    <name type="scientific">Eiseniibacteriota bacterium</name>
    <dbReference type="NCBI Taxonomy" id="2212470"/>
    <lineage>
        <taxon>Bacteria</taxon>
        <taxon>Candidatus Eiseniibacteriota</taxon>
    </lineage>
</organism>
<dbReference type="GO" id="GO:0016887">
    <property type="term" value="F:ATP hydrolysis activity"/>
    <property type="evidence" value="ECO:0007669"/>
    <property type="project" value="InterPro"/>
</dbReference>
<dbReference type="InterPro" id="IPR024759">
    <property type="entry name" value="UvrB_YAD/RRR_dom"/>
</dbReference>
<feature type="domain" description="Helicase C-terminal" evidence="18">
    <location>
        <begin position="428"/>
        <end position="594"/>
    </location>
</feature>
<evidence type="ECO:0000256" key="7">
    <source>
        <dbReference type="ARBA" id="ARBA00022840"/>
    </source>
</evidence>
<dbReference type="SMART" id="SM00487">
    <property type="entry name" value="DEXDc"/>
    <property type="match status" value="1"/>
</dbReference>
<reference evidence="19 20" key="1">
    <citation type="submission" date="2020-04" db="EMBL/GenBank/DDBJ databases">
        <title>Metagenomic profiling of ammonia- and methane-oxidizing microorganisms in a Dutch drinking water treatment plant.</title>
        <authorList>
            <person name="Poghosyan L."/>
            <person name="Leucker S."/>
        </authorList>
    </citation>
    <scope>NUCLEOTIDE SEQUENCE [LARGE SCALE GENOMIC DNA]</scope>
    <source>
        <strain evidence="19">S-RSF-IL-03</strain>
    </source>
</reference>
<dbReference type="GO" id="GO:0005524">
    <property type="term" value="F:ATP binding"/>
    <property type="evidence" value="ECO:0007669"/>
    <property type="project" value="UniProtKB-UniRule"/>
</dbReference>
<evidence type="ECO:0000256" key="10">
    <source>
        <dbReference type="ARBA" id="ARBA00026033"/>
    </source>
</evidence>
<evidence type="ECO:0000259" key="17">
    <source>
        <dbReference type="PROSITE" id="PS51192"/>
    </source>
</evidence>
<evidence type="ECO:0000256" key="9">
    <source>
        <dbReference type="ARBA" id="ARBA00023204"/>
    </source>
</evidence>
<proteinExistence type="inferred from homology"/>
<dbReference type="GO" id="GO:0006289">
    <property type="term" value="P:nucleotide-excision repair"/>
    <property type="evidence" value="ECO:0007669"/>
    <property type="project" value="UniProtKB-UniRule"/>
</dbReference>
<dbReference type="Pfam" id="PF04851">
    <property type="entry name" value="ResIII"/>
    <property type="match status" value="1"/>
</dbReference>
<dbReference type="GO" id="GO:0009432">
    <property type="term" value="P:SOS response"/>
    <property type="evidence" value="ECO:0007669"/>
    <property type="project" value="UniProtKB-UniRule"/>
</dbReference>
<evidence type="ECO:0000256" key="14">
    <source>
        <dbReference type="SAM" id="Coils"/>
    </source>
</evidence>
<comment type="function">
    <text evidence="12">The UvrABC repair system catalyzes the recognition and processing of DNA lesions. A damage recognition complex composed of 2 UvrA and 2 UvrB subunits scans DNA for abnormalities. Upon binding of the UvrA(2)B(2) complex to a putative damaged site, the DNA wraps around one UvrB monomer. DNA wrap is dependent on ATP binding by UvrB and probably causes local melting of the DNA helix, facilitating insertion of UvrB beta-hairpin between the DNA strands. Then UvrB probes one DNA strand for the presence of a lesion. If a lesion is found the UvrA subunits dissociate and the UvrB-DNA preincision complex is formed. This complex is subsequently bound by UvrC and the second UvrB is released. If no lesion is found, the DNA wraps around the other UvrB subunit that will check the other stand for damage.</text>
</comment>
<dbReference type="InterPro" id="IPR041471">
    <property type="entry name" value="UvrB_inter"/>
</dbReference>
<dbReference type="PANTHER" id="PTHR24029:SF0">
    <property type="entry name" value="UVRABC SYSTEM PROTEIN B"/>
    <property type="match status" value="1"/>
</dbReference>
<dbReference type="PROSITE" id="PS50151">
    <property type="entry name" value="UVR"/>
    <property type="match status" value="1"/>
</dbReference>
<dbReference type="Pfam" id="PF02151">
    <property type="entry name" value="UVR"/>
    <property type="match status" value="1"/>
</dbReference>
<evidence type="ECO:0000256" key="11">
    <source>
        <dbReference type="ARBA" id="ARBA00029504"/>
    </source>
</evidence>
<evidence type="ECO:0000256" key="1">
    <source>
        <dbReference type="ARBA" id="ARBA00004496"/>
    </source>
</evidence>
<dbReference type="InterPro" id="IPR004807">
    <property type="entry name" value="UvrB"/>
</dbReference>
<comment type="caution">
    <text evidence="19">The sequence shown here is derived from an EMBL/GenBank/DDBJ whole genome shotgun (WGS) entry which is preliminary data.</text>
</comment>
<name>A0A849SAF1_UNCEI</name>
<dbReference type="GO" id="GO:0003677">
    <property type="term" value="F:DNA binding"/>
    <property type="evidence" value="ECO:0007669"/>
    <property type="project" value="UniProtKB-UniRule"/>
</dbReference>